<sequence length="1079" mass="123269">MFIIFMFMFMCLLSVVLAFILEVKSKEIKRLHRENLLLSKKVKDLMHKIESLHQPVEEEGEQSSKPIYLESSPALETGSKDFQAESPLINTFSYTPQNSGQKTLPVKNKGSLVLWQSRTSLVLGVLFVFFAGLIFATTTWSVLPSIIKISMLIASSAIFFFSSSFAEKKLHIHGTGRAFYVLGSIFLFVSVICIGFFKLLGPELTPDGSDKFFLFFAGAFLTEISLLCGLRKIKGIFFASIVLYGIDLCTVLFLLALKVDKDIFFICTTAYALVILLIERLIGETMKHGILHKNENAADDISIKDLNKQHNRKGIFSGLHIFMCGDSVIPAFYNFALNTLILASIFPMFLLGTGFISGIVTTTLACAHLIYGNKNDRSELNISAFILLLFLSIYRFMVPESIQELLFMLMSALAIFFMLDFTQSLTSKSRKYISNAAIITAAIAFIFCFSFINSEISIHHVLSMGLLFIYTSVQSLRDKRFYIGNAFTSIAFYILLVIYFNIPDDIIPFTTITAFLAVLILREKKLIPFRDTYSEIVYTICGLLYSLFYAVIYHLFKDYFSLRLIDMFTELYSLIFIIYLILRYGKKILLIKALFPIFGLLCVYNLVDISCQILNIDSYMINYDIFVLIYLTVLIVLDAIKPDQYIYAAFMLASIYGFKLLFIYNSDSANILICSAFFMVQAAYLYYSRYIFKGYKDFAGKCSCIYFLLCAVSFLRIFDRLSIVDYMILITAIAWCMYIVSLITDKTLTVFIMLMISLFHLILIWELIIFYESAFNDILIFVSFAVLYMISYRKNIKLVSVLNALLFIPFFPSLFYNYTNPYNAYYGCSTDLVMTGISVLLVITVLLLRTKFNIIEFPNITAKADTDKNNTSDMPNYNSPDIRYDFYSMFSCIIIFILILMGNVTWNFIHMLLTSLYFIQYINIKGLKQTAIALSEACIVAACWIQPWFIPPELFKLELFLLPAALWTYSLGFISRHNKNTGTVQLLLYTLFMFALMLDVFINANVADALIFESLCISAYVYNSTMKKRIHSALSAAGALIVVLYMTRGFWSRIAWWLYLLIAGIGLIIYAALNEMKKK</sequence>
<keyword evidence="3" id="KW-1185">Reference proteome</keyword>
<feature type="transmembrane region" description="Helical" evidence="1">
    <location>
        <begin position="824"/>
        <end position="848"/>
    </location>
</feature>
<dbReference type="RefSeq" id="WP_005541179.1">
    <property type="nucleotide sequence ID" value="NZ_JH378833.1"/>
</dbReference>
<feature type="transmembrane region" description="Helical" evidence="1">
    <location>
        <begin position="212"/>
        <end position="230"/>
    </location>
</feature>
<keyword evidence="1" id="KW-0472">Membrane</keyword>
<feature type="transmembrane region" description="Helical" evidence="1">
    <location>
        <begin position="884"/>
        <end position="902"/>
    </location>
</feature>
<feature type="transmembrane region" description="Helical" evidence="1">
    <location>
        <begin position="345"/>
        <end position="371"/>
    </location>
</feature>
<feature type="transmembrane region" description="Helical" evidence="1">
    <location>
        <begin position="562"/>
        <end position="582"/>
    </location>
</feature>
<feature type="transmembrane region" description="Helical" evidence="1">
    <location>
        <begin position="458"/>
        <end position="476"/>
    </location>
</feature>
<reference evidence="2 3" key="1">
    <citation type="submission" date="2011-08" db="EMBL/GenBank/DDBJ databases">
        <title>The Genome Sequence of Johnsonella ignava ATCC 51276.</title>
        <authorList>
            <consortium name="The Broad Institute Genome Sequencing Platform"/>
            <person name="Earl A."/>
            <person name="Ward D."/>
            <person name="Feldgarden M."/>
            <person name="Gevers D."/>
            <person name="Izard J."/>
            <person name="Blanton J.M."/>
            <person name="Baranova O.V."/>
            <person name="Dewhirst F.E."/>
            <person name="Young S.K."/>
            <person name="Zeng Q."/>
            <person name="Gargeya S."/>
            <person name="Fitzgerald M."/>
            <person name="Haas B."/>
            <person name="Abouelleil A."/>
            <person name="Alvarado L."/>
            <person name="Arachchi H.M."/>
            <person name="Berlin A."/>
            <person name="Brown A."/>
            <person name="Chapman S.B."/>
            <person name="Chen Z."/>
            <person name="Dunbar C."/>
            <person name="Freedman E."/>
            <person name="Gearin G."/>
            <person name="Gellesch M."/>
            <person name="Goldberg J."/>
            <person name="Griggs A."/>
            <person name="Gujja S."/>
            <person name="Heiman D."/>
            <person name="Howarth C."/>
            <person name="Larson L."/>
            <person name="Lui A."/>
            <person name="MacDonald P.J.P."/>
            <person name="Montmayeur A."/>
            <person name="Murphy C."/>
            <person name="Neiman D."/>
            <person name="Pearson M."/>
            <person name="Priest M."/>
            <person name="Roberts A."/>
            <person name="Saif S."/>
            <person name="Shea T."/>
            <person name="Shenoy N."/>
            <person name="Sisk P."/>
            <person name="Stolte C."/>
            <person name="Sykes S."/>
            <person name="Wortman J."/>
            <person name="Nusbaum C."/>
            <person name="Birren B."/>
        </authorList>
    </citation>
    <scope>NUCLEOTIDE SEQUENCE [LARGE SCALE GENOMIC DNA]</scope>
    <source>
        <strain evidence="2 3">ATCC 51276</strain>
    </source>
</reference>
<feature type="transmembrane region" description="Helical" evidence="1">
    <location>
        <begin position="6"/>
        <end position="23"/>
    </location>
</feature>
<feature type="transmembrane region" description="Helical" evidence="1">
    <location>
        <begin position="750"/>
        <end position="768"/>
    </location>
</feature>
<evidence type="ECO:0000313" key="3">
    <source>
        <dbReference type="Proteomes" id="UP000003011"/>
    </source>
</evidence>
<feature type="transmembrane region" description="Helical" evidence="1">
    <location>
        <begin position="433"/>
        <end position="452"/>
    </location>
</feature>
<proteinExistence type="predicted"/>
<dbReference type="STRING" id="679200.HMPREF9333_01498"/>
<dbReference type="OrthoDB" id="1815069at2"/>
<name>G5GIV8_9FIRM</name>
<feature type="transmembrane region" description="Helical" evidence="1">
    <location>
        <begin position="314"/>
        <end position="333"/>
    </location>
</feature>
<protein>
    <recommendedName>
        <fullName evidence="4">DUF2157 domain-containing protein</fullName>
    </recommendedName>
</protein>
<feature type="transmembrane region" description="Helical" evidence="1">
    <location>
        <begin position="263"/>
        <end position="283"/>
    </location>
</feature>
<feature type="transmembrane region" description="Helical" evidence="1">
    <location>
        <begin position="644"/>
        <end position="663"/>
    </location>
</feature>
<comment type="caution">
    <text evidence="2">The sequence shown here is derived from an EMBL/GenBank/DDBJ whole genome shotgun (WGS) entry which is preliminary data.</text>
</comment>
<feature type="transmembrane region" description="Helical" evidence="1">
    <location>
        <begin position="723"/>
        <end position="743"/>
    </location>
</feature>
<feature type="transmembrane region" description="Helical" evidence="1">
    <location>
        <begin position="589"/>
        <end position="607"/>
    </location>
</feature>
<organism evidence="2 3">
    <name type="scientific">Johnsonella ignava ATCC 51276</name>
    <dbReference type="NCBI Taxonomy" id="679200"/>
    <lineage>
        <taxon>Bacteria</taxon>
        <taxon>Bacillati</taxon>
        <taxon>Bacillota</taxon>
        <taxon>Clostridia</taxon>
        <taxon>Lachnospirales</taxon>
        <taxon>Lachnospiraceae</taxon>
        <taxon>Johnsonella</taxon>
    </lineage>
</organism>
<feature type="transmembrane region" description="Helical" evidence="1">
    <location>
        <begin position="178"/>
        <end position="200"/>
    </location>
</feature>
<evidence type="ECO:0008006" key="4">
    <source>
        <dbReference type="Google" id="ProtNLM"/>
    </source>
</evidence>
<feature type="transmembrane region" description="Helical" evidence="1">
    <location>
        <begin position="121"/>
        <end position="140"/>
    </location>
</feature>
<dbReference type="HOGENOM" id="CLU_286339_0_0_9"/>
<feature type="transmembrane region" description="Helical" evidence="1">
    <location>
        <begin position="1032"/>
        <end position="1048"/>
    </location>
</feature>
<feature type="transmembrane region" description="Helical" evidence="1">
    <location>
        <begin position="669"/>
        <end position="686"/>
    </location>
</feature>
<evidence type="ECO:0000256" key="1">
    <source>
        <dbReference type="SAM" id="Phobius"/>
    </source>
</evidence>
<feature type="transmembrane region" description="Helical" evidence="1">
    <location>
        <begin position="1054"/>
        <end position="1073"/>
    </location>
</feature>
<feature type="transmembrane region" description="Helical" evidence="1">
    <location>
        <begin position="798"/>
        <end position="818"/>
    </location>
</feature>
<feature type="transmembrane region" description="Helical" evidence="1">
    <location>
        <begin position="402"/>
        <end position="421"/>
    </location>
</feature>
<dbReference type="AlphaFoldDB" id="G5GIV8"/>
<feature type="transmembrane region" description="Helical" evidence="1">
    <location>
        <begin position="619"/>
        <end position="637"/>
    </location>
</feature>
<accession>G5GIV8</accession>
<feature type="transmembrane region" description="Helical" evidence="1">
    <location>
        <begin position="506"/>
        <end position="524"/>
    </location>
</feature>
<feature type="transmembrane region" description="Helical" evidence="1">
    <location>
        <begin position="698"/>
        <end position="717"/>
    </location>
</feature>
<gene>
    <name evidence="2" type="ORF">HMPREF9333_01498</name>
</gene>
<feature type="transmembrane region" description="Helical" evidence="1">
    <location>
        <begin position="774"/>
        <end position="791"/>
    </location>
</feature>
<evidence type="ECO:0000313" key="2">
    <source>
        <dbReference type="EMBL" id="EHI55362.1"/>
    </source>
</evidence>
<keyword evidence="1" id="KW-0812">Transmembrane</keyword>
<feature type="transmembrane region" description="Helical" evidence="1">
    <location>
        <begin position="536"/>
        <end position="556"/>
    </location>
</feature>
<feature type="transmembrane region" description="Helical" evidence="1">
    <location>
        <begin position="237"/>
        <end position="257"/>
    </location>
</feature>
<dbReference type="eggNOG" id="COG3115">
    <property type="taxonomic scope" value="Bacteria"/>
</dbReference>
<feature type="transmembrane region" description="Helical" evidence="1">
    <location>
        <begin position="481"/>
        <end position="500"/>
    </location>
</feature>
<dbReference type="EMBL" id="ACZL01000023">
    <property type="protein sequence ID" value="EHI55362.1"/>
    <property type="molecule type" value="Genomic_DNA"/>
</dbReference>
<feature type="transmembrane region" description="Helical" evidence="1">
    <location>
        <begin position="986"/>
        <end position="1003"/>
    </location>
</feature>
<feature type="transmembrane region" description="Helical" evidence="1">
    <location>
        <begin position="378"/>
        <end position="396"/>
    </location>
</feature>
<feature type="transmembrane region" description="Helical" evidence="1">
    <location>
        <begin position="146"/>
        <end position="166"/>
    </location>
</feature>
<keyword evidence="1" id="KW-1133">Transmembrane helix</keyword>
<dbReference type="Proteomes" id="UP000003011">
    <property type="component" value="Unassembled WGS sequence"/>
</dbReference>